<feature type="domain" description="PAS" evidence="10">
    <location>
        <begin position="428"/>
        <end position="498"/>
    </location>
</feature>
<dbReference type="InterPro" id="IPR005467">
    <property type="entry name" value="His_kinase_dom"/>
</dbReference>
<feature type="domain" description="PAC" evidence="11">
    <location>
        <begin position="120"/>
        <end position="174"/>
    </location>
</feature>
<dbReference type="EC" id="2.7.13.3" evidence="12"/>
<dbReference type="InterPro" id="IPR001610">
    <property type="entry name" value="PAC"/>
</dbReference>
<dbReference type="Gene3D" id="1.10.287.130">
    <property type="match status" value="1"/>
</dbReference>
<dbReference type="SUPFAM" id="SSF52172">
    <property type="entry name" value="CheY-like"/>
    <property type="match status" value="1"/>
</dbReference>
<accession>A0A485M4T7</accession>
<dbReference type="GO" id="GO:0000155">
    <property type="term" value="F:phosphorelay sensor kinase activity"/>
    <property type="evidence" value="ECO:0007669"/>
    <property type="project" value="InterPro"/>
</dbReference>
<dbReference type="InterPro" id="IPR000700">
    <property type="entry name" value="PAS-assoc_C"/>
</dbReference>
<organism evidence="12">
    <name type="scientific">anaerobic digester metagenome</name>
    <dbReference type="NCBI Taxonomy" id="1263854"/>
    <lineage>
        <taxon>unclassified sequences</taxon>
        <taxon>metagenomes</taxon>
        <taxon>ecological metagenomes</taxon>
    </lineage>
</organism>
<dbReference type="Pfam" id="PF02518">
    <property type="entry name" value="HATPase_c"/>
    <property type="match status" value="1"/>
</dbReference>
<dbReference type="SUPFAM" id="SSF55785">
    <property type="entry name" value="PYP-like sensor domain (PAS domain)"/>
    <property type="match status" value="4"/>
</dbReference>
<evidence type="ECO:0000259" key="10">
    <source>
        <dbReference type="PROSITE" id="PS50112"/>
    </source>
</evidence>
<keyword evidence="6" id="KW-0902">Two-component regulatory system</keyword>
<evidence type="ECO:0000256" key="4">
    <source>
        <dbReference type="ARBA" id="ARBA00022777"/>
    </source>
</evidence>
<keyword evidence="4 12" id="KW-0418">Kinase</keyword>
<dbReference type="PROSITE" id="PS50113">
    <property type="entry name" value="PAC"/>
    <property type="match status" value="3"/>
</dbReference>
<feature type="domain" description="PAS" evidence="10">
    <location>
        <begin position="301"/>
        <end position="371"/>
    </location>
</feature>
<dbReference type="Pfam" id="PF08448">
    <property type="entry name" value="PAS_4"/>
    <property type="match status" value="1"/>
</dbReference>
<name>A0A485M4T7_9ZZZZ</name>
<dbReference type="CDD" id="cd00156">
    <property type="entry name" value="REC"/>
    <property type="match status" value="1"/>
</dbReference>
<evidence type="ECO:0000259" key="8">
    <source>
        <dbReference type="PROSITE" id="PS50109"/>
    </source>
</evidence>
<dbReference type="GO" id="GO:0006355">
    <property type="term" value="P:regulation of DNA-templated transcription"/>
    <property type="evidence" value="ECO:0007669"/>
    <property type="project" value="InterPro"/>
</dbReference>
<dbReference type="EMBL" id="CAADRM010000086">
    <property type="protein sequence ID" value="VFU14045.1"/>
    <property type="molecule type" value="Genomic_DNA"/>
</dbReference>
<feature type="domain" description="Response regulatory" evidence="9">
    <location>
        <begin position="822"/>
        <end position="937"/>
    </location>
</feature>
<dbReference type="Pfam" id="PF00512">
    <property type="entry name" value="HisKA"/>
    <property type="match status" value="1"/>
</dbReference>
<dbReference type="PROSITE" id="PS50112">
    <property type="entry name" value="PAS"/>
    <property type="match status" value="3"/>
</dbReference>
<dbReference type="SUPFAM" id="SSF55874">
    <property type="entry name" value="ATPase domain of HSP90 chaperone/DNA topoisomerase II/histidine kinase"/>
    <property type="match status" value="1"/>
</dbReference>
<protein>
    <submittedName>
        <fullName evidence="12">Histidine kinase</fullName>
        <ecNumber evidence="12">2.7.13.3</ecNumber>
    </submittedName>
</protein>
<dbReference type="InterPro" id="IPR011006">
    <property type="entry name" value="CheY-like_superfamily"/>
</dbReference>
<dbReference type="PRINTS" id="PR00344">
    <property type="entry name" value="BCTRLSENSOR"/>
</dbReference>
<feature type="domain" description="PAC" evidence="11">
    <location>
        <begin position="502"/>
        <end position="554"/>
    </location>
</feature>
<reference evidence="12" key="1">
    <citation type="submission" date="2019-03" db="EMBL/GenBank/DDBJ databases">
        <authorList>
            <person name="Hao L."/>
        </authorList>
    </citation>
    <scope>NUCLEOTIDE SEQUENCE</scope>
</reference>
<feature type="domain" description="PAC" evidence="11">
    <location>
        <begin position="375"/>
        <end position="427"/>
    </location>
</feature>
<dbReference type="Gene3D" id="3.30.450.20">
    <property type="entry name" value="PAS domain"/>
    <property type="match status" value="4"/>
</dbReference>
<dbReference type="InterPro" id="IPR036890">
    <property type="entry name" value="HATPase_C_sf"/>
</dbReference>
<dbReference type="InterPro" id="IPR004358">
    <property type="entry name" value="Sig_transdc_His_kin-like_C"/>
</dbReference>
<dbReference type="InterPro" id="IPR000014">
    <property type="entry name" value="PAS"/>
</dbReference>
<evidence type="ECO:0000259" key="9">
    <source>
        <dbReference type="PROSITE" id="PS50110"/>
    </source>
</evidence>
<dbReference type="InterPro" id="IPR013767">
    <property type="entry name" value="PAS_fold"/>
</dbReference>
<dbReference type="Pfam" id="PF00072">
    <property type="entry name" value="Response_reg"/>
    <property type="match status" value="1"/>
</dbReference>
<dbReference type="PANTHER" id="PTHR43065">
    <property type="entry name" value="SENSOR HISTIDINE KINASE"/>
    <property type="match status" value="1"/>
</dbReference>
<dbReference type="Gene3D" id="3.40.50.2300">
    <property type="match status" value="1"/>
</dbReference>
<evidence type="ECO:0000256" key="6">
    <source>
        <dbReference type="ARBA" id="ARBA00023012"/>
    </source>
</evidence>
<dbReference type="SMART" id="SM00448">
    <property type="entry name" value="REC"/>
    <property type="match status" value="1"/>
</dbReference>
<dbReference type="SMART" id="SM00091">
    <property type="entry name" value="PAS"/>
    <property type="match status" value="4"/>
</dbReference>
<dbReference type="InterPro" id="IPR003594">
    <property type="entry name" value="HATPase_dom"/>
</dbReference>
<dbReference type="InterPro" id="IPR001789">
    <property type="entry name" value="Sig_transdc_resp-reg_receiver"/>
</dbReference>
<dbReference type="PANTHER" id="PTHR43065:SF46">
    <property type="entry name" value="C4-DICARBOXYLATE TRANSPORT SENSOR PROTEIN DCTB"/>
    <property type="match status" value="1"/>
</dbReference>
<evidence type="ECO:0000259" key="11">
    <source>
        <dbReference type="PROSITE" id="PS50113"/>
    </source>
</evidence>
<dbReference type="CDD" id="cd00130">
    <property type="entry name" value="PAS"/>
    <property type="match status" value="3"/>
</dbReference>
<feature type="compositionally biased region" description="Basic and acidic residues" evidence="7">
    <location>
        <begin position="1"/>
        <end position="15"/>
    </location>
</feature>
<keyword evidence="5" id="KW-0067">ATP-binding</keyword>
<evidence type="ECO:0000256" key="1">
    <source>
        <dbReference type="ARBA" id="ARBA00022553"/>
    </source>
</evidence>
<dbReference type="GO" id="GO:0005524">
    <property type="term" value="F:ATP binding"/>
    <property type="evidence" value="ECO:0007669"/>
    <property type="project" value="UniProtKB-KW"/>
</dbReference>
<dbReference type="Pfam" id="PF00989">
    <property type="entry name" value="PAS"/>
    <property type="match status" value="2"/>
</dbReference>
<dbReference type="Gene3D" id="3.30.565.10">
    <property type="entry name" value="Histidine kinase-like ATPase, C-terminal domain"/>
    <property type="match status" value="1"/>
</dbReference>
<dbReference type="InterPro" id="IPR035965">
    <property type="entry name" value="PAS-like_dom_sf"/>
</dbReference>
<dbReference type="AlphaFoldDB" id="A0A485M4T7"/>
<dbReference type="PROSITE" id="PS50109">
    <property type="entry name" value="HIS_KIN"/>
    <property type="match status" value="1"/>
</dbReference>
<evidence type="ECO:0000256" key="3">
    <source>
        <dbReference type="ARBA" id="ARBA00022741"/>
    </source>
</evidence>
<dbReference type="CDD" id="cd00082">
    <property type="entry name" value="HisKA"/>
    <property type="match status" value="1"/>
</dbReference>
<keyword evidence="2 12" id="KW-0808">Transferase</keyword>
<dbReference type="SMART" id="SM00388">
    <property type="entry name" value="HisKA"/>
    <property type="match status" value="1"/>
</dbReference>
<dbReference type="SMART" id="SM00387">
    <property type="entry name" value="HATPase_c"/>
    <property type="match status" value="1"/>
</dbReference>
<feature type="region of interest" description="Disordered" evidence="7">
    <location>
        <begin position="1"/>
        <end position="47"/>
    </location>
</feature>
<evidence type="ECO:0000256" key="7">
    <source>
        <dbReference type="SAM" id="MobiDB-lite"/>
    </source>
</evidence>
<evidence type="ECO:0000256" key="5">
    <source>
        <dbReference type="ARBA" id="ARBA00022840"/>
    </source>
</evidence>
<dbReference type="NCBIfam" id="TIGR00229">
    <property type="entry name" value="sensory_box"/>
    <property type="match status" value="4"/>
</dbReference>
<dbReference type="PROSITE" id="PS50110">
    <property type="entry name" value="RESPONSE_REGULATORY"/>
    <property type="match status" value="1"/>
</dbReference>
<proteinExistence type="predicted"/>
<evidence type="ECO:0000256" key="2">
    <source>
        <dbReference type="ARBA" id="ARBA00022679"/>
    </source>
</evidence>
<keyword evidence="3" id="KW-0547">Nucleotide-binding</keyword>
<feature type="domain" description="Histidine kinase" evidence="8">
    <location>
        <begin position="574"/>
        <end position="801"/>
    </location>
</feature>
<dbReference type="InterPro" id="IPR013656">
    <property type="entry name" value="PAS_4"/>
</dbReference>
<sequence length="942" mass="106880">MKKGRENKQKPVKPDVKKKKTRTRTGTLSAGKPGLRPADPRRGGGSVNKDIHRDVFDGVMDAWYFHDLEGRFLETNAAFRRMLGYPENQPLPENFRIEDLLSEDMKHLVSGYIETIMRDRKSEGLMRVSCPDGSEKFIEYKNAMVFDGNGKAIGVRGMGRDITERYLARKEMKEIEQRYRDIFDNVTDLLFFHDLDGNFDLKQCNPAVRQQLVGGNPEIETVNIREFMPEAYRAGFDEYLERIKKNGRDEGLFTIINFAGRESVMEYRNSLVSDKNGPIGVRGSARDITDRIIYERALRMSEEKYRTILESIEHGYYEVDTAGDITFFNDSFCRIFDIPKDELIGKNYKTFIDEETAKKVYDVFHTVYSTGRDMMWTEWEFITRKGRKISFEASISCIMTRSGKCRGFRGIVRDVTERVATEQALKESESKYRNILEGIEEGYYETDLKGRYTFMNDSMCRITGFSREEMTGMSYKNCMDEENARRVFEAFRHVFTSGEPMKGFGWDFTRKDGSKVQVESSILLIQDPQGRPAGFKGILQDVSERKKAQEQTRLLEERLKNAQKMEALGTLAGGVAHDLNNILSGIVSYPEMLLMKIDKDDPLRGPLEKIQKSGQKAAAVVQDLLTLARRGVAVKQVVNLNGLIREYLESSEFGRPQSLHPNVRVDFRHDDSLMNIIGSPAHLSKAIMNLISNAAEAMPKGGTITIETCNLQHRDLGECEGNIKEEGRWVSLSVTDTGKGIPAEDIPRIFEPFYTKKKMGYSGTGLGLAVVWGAVQDHDGSVAVTSREGKTTFTLNFPATSEQITEAKAKQLMKDYQGKGEHILVVDDSKEQREIAAEILMMLGYRVDTVSSGESAIEYMKGHSADLILLDMIMEQGIDGLETYERILELHPGQKVIIASGYSETDRVKQAQTLGAGRYIKKPYLIEDLAMAVMQELRKDRA</sequence>
<dbReference type="SMART" id="SM00086">
    <property type="entry name" value="PAC"/>
    <property type="match status" value="4"/>
</dbReference>
<keyword evidence="1" id="KW-0597">Phosphoprotein</keyword>
<dbReference type="InterPro" id="IPR003661">
    <property type="entry name" value="HisK_dim/P_dom"/>
</dbReference>
<dbReference type="InterPro" id="IPR036097">
    <property type="entry name" value="HisK_dim/P_sf"/>
</dbReference>
<feature type="domain" description="PAS" evidence="10">
    <location>
        <begin position="48"/>
        <end position="120"/>
    </location>
</feature>
<gene>
    <name evidence="12" type="ORF">SCFA_240018</name>
</gene>
<dbReference type="SUPFAM" id="SSF47384">
    <property type="entry name" value="Homodimeric domain of signal transducing histidine kinase"/>
    <property type="match status" value="1"/>
</dbReference>
<evidence type="ECO:0000313" key="12">
    <source>
        <dbReference type="EMBL" id="VFU14045.1"/>
    </source>
</evidence>